<sequence length="375" mass="42069">MEAGNDDAVMTPATTDMATETLTRPGHEARSEGIPNSKRPRLEQEEESQGEQRSPRREGEEALFTQLTDDQWEKIEGGLLKSNMQLVFSMTGQSVQVGNFYMRLKDLDRDILEECRQKGVAFEDDTLFAVGTQEPILVGTPSTKTRQLWTLMKKGYIDVRGMQVWMQPSFTGRMVSNLSMNEIEYQNVNEVQPSALVKMLQGWGATDVIVVSHAINMGIRGKLPAIMCLNSIARTTPDLLFSFRLCFSNEGEASTVYANYLAARRGSAQGVGEAERTAALKPVSNVSWDRTRNEFFRPTSREYAETAAKQIKIFGLTMEINARTLEDALAAHGFPVMDVQIKGSRRNWAEAEMRTKSQVEELLKQYGTEANDSIR</sequence>
<protein>
    <submittedName>
        <fullName evidence="2">Uncharacterized protein</fullName>
    </submittedName>
</protein>
<evidence type="ECO:0000256" key="1">
    <source>
        <dbReference type="SAM" id="MobiDB-lite"/>
    </source>
</evidence>
<dbReference type="Proteomes" id="UP000486351">
    <property type="component" value="Unassembled WGS sequence"/>
</dbReference>
<feature type="compositionally biased region" description="Polar residues" evidence="1">
    <location>
        <begin position="12"/>
        <end position="22"/>
    </location>
</feature>
<dbReference type="AlphaFoldDB" id="A0A6G0Q1C4"/>
<evidence type="ECO:0000313" key="3">
    <source>
        <dbReference type="Proteomes" id="UP000486351"/>
    </source>
</evidence>
<comment type="caution">
    <text evidence="2">The sequence shown here is derived from an EMBL/GenBank/DDBJ whole genome shotgun (WGS) entry which is preliminary data.</text>
</comment>
<accession>A0A6G0Q1C4</accession>
<proteinExistence type="predicted"/>
<gene>
    <name evidence="2" type="ORF">PF008_g31887</name>
</gene>
<feature type="region of interest" description="Disordered" evidence="1">
    <location>
        <begin position="1"/>
        <end position="61"/>
    </location>
</feature>
<name>A0A6G0Q1C4_9STRA</name>
<dbReference type="EMBL" id="QXFY01007831">
    <property type="protein sequence ID" value="KAE9265323.1"/>
    <property type="molecule type" value="Genomic_DNA"/>
</dbReference>
<evidence type="ECO:0000313" key="2">
    <source>
        <dbReference type="EMBL" id="KAE9265323.1"/>
    </source>
</evidence>
<organism evidence="2 3">
    <name type="scientific">Phytophthora fragariae</name>
    <dbReference type="NCBI Taxonomy" id="53985"/>
    <lineage>
        <taxon>Eukaryota</taxon>
        <taxon>Sar</taxon>
        <taxon>Stramenopiles</taxon>
        <taxon>Oomycota</taxon>
        <taxon>Peronosporomycetes</taxon>
        <taxon>Peronosporales</taxon>
        <taxon>Peronosporaceae</taxon>
        <taxon>Phytophthora</taxon>
    </lineage>
</organism>
<reference evidence="2 3" key="1">
    <citation type="submission" date="2018-09" db="EMBL/GenBank/DDBJ databases">
        <title>Genomic investigation of the strawberry pathogen Phytophthora fragariae indicates pathogenicity is determined by transcriptional variation in three key races.</title>
        <authorList>
            <person name="Adams T.M."/>
            <person name="Armitage A.D."/>
            <person name="Sobczyk M.K."/>
            <person name="Bates H.J."/>
            <person name="Dunwell J.M."/>
            <person name="Nellist C.F."/>
            <person name="Harrison R.J."/>
        </authorList>
    </citation>
    <scope>NUCLEOTIDE SEQUENCE [LARGE SCALE GENOMIC DNA]</scope>
    <source>
        <strain evidence="2 3">NOV-77</strain>
    </source>
</reference>
<feature type="non-terminal residue" evidence="2">
    <location>
        <position position="375"/>
    </location>
</feature>